<dbReference type="RefSeq" id="WP_397077909.1">
    <property type="nucleotide sequence ID" value="NZ_JBITGY010000001.1"/>
</dbReference>
<dbReference type="EMBL" id="JBITGY010000001">
    <property type="protein sequence ID" value="MFI6496034.1"/>
    <property type="molecule type" value="Genomic_DNA"/>
</dbReference>
<reference evidence="1 2" key="1">
    <citation type="submission" date="2024-10" db="EMBL/GenBank/DDBJ databases">
        <title>The Natural Products Discovery Center: Release of the First 8490 Sequenced Strains for Exploring Actinobacteria Biosynthetic Diversity.</title>
        <authorList>
            <person name="Kalkreuter E."/>
            <person name="Kautsar S.A."/>
            <person name="Yang D."/>
            <person name="Bader C.D."/>
            <person name="Teijaro C.N."/>
            <person name="Fluegel L."/>
            <person name="Davis C.M."/>
            <person name="Simpson J.R."/>
            <person name="Lauterbach L."/>
            <person name="Steele A.D."/>
            <person name="Gui C."/>
            <person name="Meng S."/>
            <person name="Li G."/>
            <person name="Viehrig K."/>
            <person name="Ye F."/>
            <person name="Su P."/>
            <person name="Kiefer A.F."/>
            <person name="Nichols A."/>
            <person name="Cepeda A.J."/>
            <person name="Yan W."/>
            <person name="Fan B."/>
            <person name="Jiang Y."/>
            <person name="Adhikari A."/>
            <person name="Zheng C.-J."/>
            <person name="Schuster L."/>
            <person name="Cowan T.M."/>
            <person name="Smanski M.J."/>
            <person name="Chevrette M.G."/>
            <person name="De Carvalho L.P.S."/>
            <person name="Shen B."/>
        </authorList>
    </citation>
    <scope>NUCLEOTIDE SEQUENCE [LARGE SCALE GENOMIC DNA]</scope>
    <source>
        <strain evidence="1 2">NPDC050545</strain>
    </source>
</reference>
<name>A0ABW7YL13_9ACTN</name>
<comment type="caution">
    <text evidence="1">The sequence shown here is derived from an EMBL/GenBank/DDBJ whole genome shotgun (WGS) entry which is preliminary data.</text>
</comment>
<evidence type="ECO:0000313" key="2">
    <source>
        <dbReference type="Proteomes" id="UP001612741"/>
    </source>
</evidence>
<accession>A0ABW7YL13</accession>
<evidence type="ECO:0000313" key="1">
    <source>
        <dbReference type="EMBL" id="MFI6496034.1"/>
    </source>
</evidence>
<dbReference type="Proteomes" id="UP001612741">
    <property type="component" value="Unassembled WGS sequence"/>
</dbReference>
<sequence length="126" mass="13793">MMTIEPHGARLTAPVLLAPLSVDAQVWSFSWDVNQHAWVTHARGGRCLAHHEFFGLPRARDIEPSVFTPYQEFLAGHLAETADDASDYEGTLIRWWAAGMTIVELAGGVRLRAAALAGPLPTLLYA</sequence>
<gene>
    <name evidence="1" type="ORF">ACIBG2_01540</name>
</gene>
<protein>
    <submittedName>
        <fullName evidence="1">Uncharacterized protein</fullName>
    </submittedName>
</protein>
<keyword evidence="2" id="KW-1185">Reference proteome</keyword>
<proteinExistence type="predicted"/>
<organism evidence="1 2">
    <name type="scientific">Nonomuraea typhae</name>
    <dbReference type="NCBI Taxonomy" id="2603600"/>
    <lineage>
        <taxon>Bacteria</taxon>
        <taxon>Bacillati</taxon>
        <taxon>Actinomycetota</taxon>
        <taxon>Actinomycetes</taxon>
        <taxon>Streptosporangiales</taxon>
        <taxon>Streptosporangiaceae</taxon>
        <taxon>Nonomuraea</taxon>
    </lineage>
</organism>